<dbReference type="EMBL" id="CANTFL010000894">
    <property type="protein sequence ID" value="CAI5728566.1"/>
    <property type="molecule type" value="Genomic_DNA"/>
</dbReference>
<dbReference type="Proteomes" id="UP001162031">
    <property type="component" value="Unassembled WGS sequence"/>
</dbReference>
<organism evidence="2 3">
    <name type="scientific">Hyaloperonospora brassicae</name>
    <name type="common">Brassica downy mildew</name>
    <name type="synonym">Peronospora brassicae</name>
    <dbReference type="NCBI Taxonomy" id="162125"/>
    <lineage>
        <taxon>Eukaryota</taxon>
        <taxon>Sar</taxon>
        <taxon>Stramenopiles</taxon>
        <taxon>Oomycota</taxon>
        <taxon>Peronosporomycetes</taxon>
        <taxon>Peronosporales</taxon>
        <taxon>Peronosporaceae</taxon>
        <taxon>Hyaloperonospora</taxon>
    </lineage>
</organism>
<comment type="caution">
    <text evidence="2">The sequence shown here is derived from an EMBL/GenBank/DDBJ whole genome shotgun (WGS) entry which is preliminary data.</text>
</comment>
<evidence type="ECO:0000313" key="2">
    <source>
        <dbReference type="EMBL" id="CAI5728566.1"/>
    </source>
</evidence>
<gene>
    <name evidence="2" type="ORF">HBR001_LOCUS4353</name>
</gene>
<evidence type="ECO:0000313" key="3">
    <source>
        <dbReference type="Proteomes" id="UP001162031"/>
    </source>
</evidence>
<evidence type="ECO:0008006" key="4">
    <source>
        <dbReference type="Google" id="ProtNLM"/>
    </source>
</evidence>
<feature type="region of interest" description="Disordered" evidence="1">
    <location>
        <begin position="1"/>
        <end position="31"/>
    </location>
</feature>
<accession>A0AAV0TX18</accession>
<sequence>MVPLDTAGSTITGDEEANGAAGSTPSVLSRTNVTLPVTLRTGTSHDDAGIETDDEGQHDVEERTVASLQQVEEAAPALVDHVAALLKTDDAILSPASQKITKEKAVEDELRDLSETLQKEEGVWDYKIVAESLVSTESRGQELQAEVEGAVNALLKLRKDPGMKTHADRIHRELFFMYRERLDESLVKVYLNARVTPEEFLEMMRMEKGVVYYST</sequence>
<feature type="compositionally biased region" description="Polar residues" evidence="1">
    <location>
        <begin position="21"/>
        <end position="31"/>
    </location>
</feature>
<dbReference type="AlphaFoldDB" id="A0AAV0TX18"/>
<evidence type="ECO:0000256" key="1">
    <source>
        <dbReference type="SAM" id="MobiDB-lite"/>
    </source>
</evidence>
<name>A0AAV0TX18_HYABA</name>
<reference evidence="2" key="1">
    <citation type="submission" date="2022-12" db="EMBL/GenBank/DDBJ databases">
        <authorList>
            <person name="Webb A."/>
        </authorList>
    </citation>
    <scope>NUCLEOTIDE SEQUENCE</scope>
    <source>
        <strain evidence="2">Hp1</strain>
    </source>
</reference>
<proteinExistence type="predicted"/>
<keyword evidence="3" id="KW-1185">Reference proteome</keyword>
<protein>
    <recommendedName>
        <fullName evidence="4">RxLR effector candidate protein</fullName>
    </recommendedName>
</protein>